<dbReference type="PROSITE" id="PS51199">
    <property type="entry name" value="SF4_HELICASE"/>
    <property type="match status" value="1"/>
</dbReference>
<dbReference type="EC" id="5.6.2.3" evidence="11 12"/>
<proteinExistence type="inferred from homology"/>
<dbReference type="GO" id="GO:0003677">
    <property type="term" value="F:DNA binding"/>
    <property type="evidence" value="ECO:0007669"/>
    <property type="project" value="UniProtKB-UniRule"/>
</dbReference>
<keyword evidence="4 12" id="KW-0547">Nucleotide-binding</keyword>
<evidence type="ECO:0000256" key="4">
    <source>
        <dbReference type="ARBA" id="ARBA00022741"/>
    </source>
</evidence>
<dbReference type="GO" id="GO:0016787">
    <property type="term" value="F:hydrolase activity"/>
    <property type="evidence" value="ECO:0007669"/>
    <property type="project" value="UniProtKB-KW"/>
</dbReference>
<dbReference type="InterPro" id="IPR007693">
    <property type="entry name" value="DNA_helicase_DnaB-like_N"/>
</dbReference>
<accession>A0A7G8TCP8</accession>
<dbReference type="GO" id="GO:1990077">
    <property type="term" value="C:primosome complex"/>
    <property type="evidence" value="ECO:0007669"/>
    <property type="project" value="UniProtKB-UniRule"/>
</dbReference>
<dbReference type="InterPro" id="IPR003593">
    <property type="entry name" value="AAA+_ATPase"/>
</dbReference>
<reference evidence="14 16" key="1">
    <citation type="submission" date="2019-09" db="EMBL/GenBank/DDBJ databases">
        <title>Genome sequence of Clostridium sp. EA1.</title>
        <authorList>
            <person name="Poehlein A."/>
            <person name="Bengelsdorf F.R."/>
            <person name="Daniel R."/>
        </authorList>
    </citation>
    <scope>NUCLEOTIDE SEQUENCE [LARGE SCALE GENOMIC DNA]</scope>
    <source>
        <strain evidence="14 16">EA1</strain>
    </source>
</reference>
<dbReference type="EMBL" id="VWXL01000106">
    <property type="protein sequence ID" value="MVB12852.1"/>
    <property type="molecule type" value="Genomic_DNA"/>
</dbReference>
<dbReference type="GO" id="GO:0043139">
    <property type="term" value="F:5'-3' DNA helicase activity"/>
    <property type="evidence" value="ECO:0007669"/>
    <property type="project" value="UniProtKB-EC"/>
</dbReference>
<keyword evidence="2 12" id="KW-0639">Primosome</keyword>
<gene>
    <name evidence="14" type="primary">dnaC_2</name>
    <name evidence="15" type="synonym">dnaB</name>
    <name evidence="14" type="ORF">CAFE_35980</name>
    <name evidence="15" type="ORF">HCR03_03645</name>
</gene>
<sequence>MEPMQTGAYAGLNLPFSPEAEQSVLGAVLLDSSCLDRVAEILPRPEYFYQTNNSLIYSSMLELFTQGRPVDFITLLEKLRQTEGFEENGGKTYLLQLAQLVPSISNVETYAKIVRDKYDIRTLITTARDIVEEASSGAADSATLLDSAEQRIFDIRRGKNMQGLQRIDEIIVNEFDRLDLLNSPDADLYKGVPTGIRELDETITGLNRSDFILLGARPGMGKTSFALNIARHAALKAKKRVAFFSLEMSNEQLVSRLLSTEALVEGTKLRTGKLGEDEWVRLIEAGDILSKAQLYFDDNPSITVPEIKAKLRRLRDVDLVVIDYLQLMTASMRIDNRVQEISQITRNLKIMAKELNVPVLTLSQLARDSEKRTNHRPVLSDLRDSGSIEQDADIVLFLYRDEYYQDTGGPSEDGDRNQSECIVAKNRHGQTKTVPLHWQGEFMRFTAQEVVRSE</sequence>
<evidence type="ECO:0000256" key="2">
    <source>
        <dbReference type="ARBA" id="ARBA00022515"/>
    </source>
</evidence>
<comment type="function">
    <text evidence="12">The main replicative DNA helicase, it participates in initiation and elongation during chromosome replication. Travels ahead of the DNA replisome, separating dsDNA into templates for DNA synthesis. A processive ATP-dependent 5'-3' DNA helicase it has DNA-dependent ATPase activity.</text>
</comment>
<dbReference type="InterPro" id="IPR016136">
    <property type="entry name" value="DNA_helicase_N/primase_C"/>
</dbReference>
<evidence type="ECO:0000256" key="1">
    <source>
        <dbReference type="ARBA" id="ARBA00008428"/>
    </source>
</evidence>
<keyword evidence="8 12" id="KW-0238">DNA-binding</keyword>
<comment type="similarity">
    <text evidence="1 12">Belongs to the helicase family. DnaB subfamily.</text>
</comment>
<dbReference type="Proteomes" id="UP000515909">
    <property type="component" value="Chromosome"/>
</dbReference>
<dbReference type="NCBIfam" id="TIGR00665">
    <property type="entry name" value="DnaB"/>
    <property type="match status" value="1"/>
</dbReference>
<feature type="domain" description="SF4 helicase" evidence="13">
    <location>
        <begin position="185"/>
        <end position="452"/>
    </location>
</feature>
<accession>A0A6N8I486</accession>
<dbReference type="InterPro" id="IPR007692">
    <property type="entry name" value="DNA_helicase_DnaB"/>
</dbReference>
<dbReference type="GO" id="GO:0005829">
    <property type="term" value="C:cytosol"/>
    <property type="evidence" value="ECO:0007669"/>
    <property type="project" value="TreeGrafter"/>
</dbReference>
<dbReference type="PANTHER" id="PTHR30153">
    <property type="entry name" value="REPLICATIVE DNA HELICASE DNAB"/>
    <property type="match status" value="1"/>
</dbReference>
<evidence type="ECO:0000256" key="12">
    <source>
        <dbReference type="RuleBase" id="RU362085"/>
    </source>
</evidence>
<dbReference type="Proteomes" id="UP000469440">
    <property type="component" value="Unassembled WGS sequence"/>
</dbReference>
<dbReference type="PANTHER" id="PTHR30153:SF2">
    <property type="entry name" value="REPLICATIVE DNA HELICASE"/>
    <property type="match status" value="1"/>
</dbReference>
<dbReference type="SMART" id="SM00382">
    <property type="entry name" value="AAA"/>
    <property type="match status" value="1"/>
</dbReference>
<evidence type="ECO:0000313" key="17">
    <source>
        <dbReference type="Proteomes" id="UP000515909"/>
    </source>
</evidence>
<evidence type="ECO:0000313" key="16">
    <source>
        <dbReference type="Proteomes" id="UP000469440"/>
    </source>
</evidence>
<dbReference type="GO" id="GO:0006269">
    <property type="term" value="P:DNA replication, synthesis of primer"/>
    <property type="evidence" value="ECO:0007669"/>
    <property type="project" value="UniProtKB-UniRule"/>
</dbReference>
<dbReference type="InterPro" id="IPR007694">
    <property type="entry name" value="DNA_helicase_DnaB-like_C"/>
</dbReference>
<evidence type="ECO:0000256" key="8">
    <source>
        <dbReference type="ARBA" id="ARBA00023125"/>
    </source>
</evidence>
<dbReference type="GO" id="GO:0005524">
    <property type="term" value="F:ATP binding"/>
    <property type="evidence" value="ECO:0007669"/>
    <property type="project" value="UniProtKB-UniRule"/>
</dbReference>
<organism evidence="14 16">
    <name type="scientific">Caproicibacter fermentans</name>
    <dbReference type="NCBI Taxonomy" id="2576756"/>
    <lineage>
        <taxon>Bacteria</taxon>
        <taxon>Bacillati</taxon>
        <taxon>Bacillota</taxon>
        <taxon>Clostridia</taxon>
        <taxon>Eubacteriales</taxon>
        <taxon>Acutalibacteraceae</taxon>
        <taxon>Caproicibacter</taxon>
    </lineage>
</organism>
<evidence type="ECO:0000256" key="3">
    <source>
        <dbReference type="ARBA" id="ARBA00022705"/>
    </source>
</evidence>
<comment type="catalytic activity">
    <reaction evidence="10 12">
        <text>ATP + H2O = ADP + phosphate + H(+)</text>
        <dbReference type="Rhea" id="RHEA:13065"/>
        <dbReference type="ChEBI" id="CHEBI:15377"/>
        <dbReference type="ChEBI" id="CHEBI:15378"/>
        <dbReference type="ChEBI" id="CHEBI:30616"/>
        <dbReference type="ChEBI" id="CHEBI:43474"/>
        <dbReference type="ChEBI" id="CHEBI:456216"/>
        <dbReference type="EC" id="5.6.2.3"/>
    </reaction>
</comment>
<evidence type="ECO:0000259" key="13">
    <source>
        <dbReference type="PROSITE" id="PS51199"/>
    </source>
</evidence>
<dbReference type="InterPro" id="IPR027417">
    <property type="entry name" value="P-loop_NTPase"/>
</dbReference>
<dbReference type="SUPFAM" id="SSF52540">
    <property type="entry name" value="P-loop containing nucleoside triphosphate hydrolases"/>
    <property type="match status" value="1"/>
</dbReference>
<evidence type="ECO:0000256" key="10">
    <source>
        <dbReference type="ARBA" id="ARBA00048954"/>
    </source>
</evidence>
<dbReference type="Pfam" id="PF03796">
    <property type="entry name" value="DnaB_C"/>
    <property type="match status" value="1"/>
</dbReference>
<evidence type="ECO:0000256" key="11">
    <source>
        <dbReference type="NCBIfam" id="TIGR00665"/>
    </source>
</evidence>
<dbReference type="OrthoDB" id="9773982at2"/>
<keyword evidence="3 12" id="KW-0235">DNA replication</keyword>
<dbReference type="KEGG" id="cfem:HCR03_03645"/>
<dbReference type="SUPFAM" id="SSF48024">
    <property type="entry name" value="N-terminal domain of DnaB helicase"/>
    <property type="match status" value="1"/>
</dbReference>
<dbReference type="CDD" id="cd00984">
    <property type="entry name" value="DnaB_C"/>
    <property type="match status" value="1"/>
</dbReference>
<name>A0A6N8I486_9FIRM</name>
<reference evidence="15 17" key="2">
    <citation type="submission" date="2020-08" db="EMBL/GenBank/DDBJ databases">
        <title>The isolate Caproiciproducens sp. 7D4C2 produces n-caproate at mildly acidic conditions from hexoses: genome and rBOX comparison with related strains and chain-elongating bacteria.</title>
        <authorList>
            <person name="Esquivel-Elizondo S."/>
            <person name="Bagci C."/>
            <person name="Temovska M."/>
            <person name="Jeon B.S."/>
            <person name="Bessarab I."/>
            <person name="Williams R.B.H."/>
            <person name="Huson D.H."/>
            <person name="Angenent L.T."/>
        </authorList>
    </citation>
    <scope>NUCLEOTIDE SEQUENCE [LARGE SCALE GENOMIC DNA]</scope>
    <source>
        <strain evidence="15 17">7D4C2</strain>
    </source>
</reference>
<keyword evidence="7 12" id="KW-0067">ATP-binding</keyword>
<dbReference type="Gene3D" id="1.10.860.10">
    <property type="entry name" value="DNAb Helicase, Chain A"/>
    <property type="match status" value="1"/>
</dbReference>
<dbReference type="InterPro" id="IPR036185">
    <property type="entry name" value="DNA_heli_DnaB-like_N_sf"/>
</dbReference>
<dbReference type="Pfam" id="PF00772">
    <property type="entry name" value="DnaB"/>
    <property type="match status" value="1"/>
</dbReference>
<evidence type="ECO:0000256" key="5">
    <source>
        <dbReference type="ARBA" id="ARBA00022801"/>
    </source>
</evidence>
<dbReference type="EMBL" id="CP060286">
    <property type="protein sequence ID" value="QNK41389.1"/>
    <property type="molecule type" value="Genomic_DNA"/>
</dbReference>
<dbReference type="Gene3D" id="3.40.50.300">
    <property type="entry name" value="P-loop containing nucleotide triphosphate hydrolases"/>
    <property type="match status" value="1"/>
</dbReference>
<evidence type="ECO:0000256" key="9">
    <source>
        <dbReference type="ARBA" id="ARBA00023235"/>
    </source>
</evidence>
<evidence type="ECO:0000256" key="6">
    <source>
        <dbReference type="ARBA" id="ARBA00022806"/>
    </source>
</evidence>
<keyword evidence="9" id="KW-0413">Isomerase</keyword>
<evidence type="ECO:0000313" key="15">
    <source>
        <dbReference type="EMBL" id="QNK41389.1"/>
    </source>
</evidence>
<evidence type="ECO:0000313" key="14">
    <source>
        <dbReference type="EMBL" id="MVB12852.1"/>
    </source>
</evidence>
<keyword evidence="16" id="KW-1185">Reference proteome</keyword>
<dbReference type="RefSeq" id="WP_066644051.1">
    <property type="nucleotide sequence ID" value="NZ_CP060286.1"/>
</dbReference>
<protein>
    <recommendedName>
        <fullName evidence="11 12">Replicative DNA helicase</fullName>
        <ecNumber evidence="11 12">5.6.2.3</ecNumber>
    </recommendedName>
</protein>
<evidence type="ECO:0000256" key="7">
    <source>
        <dbReference type="ARBA" id="ARBA00022840"/>
    </source>
</evidence>
<keyword evidence="5 12" id="KW-0378">Hydrolase</keyword>
<dbReference type="AlphaFoldDB" id="A0A6N8I486"/>
<keyword evidence="6 12" id="KW-0347">Helicase</keyword>